<dbReference type="AlphaFoldDB" id="A0A5E4VHT4"/>
<comment type="cofactor">
    <cofactor evidence="1">
        <name>Mg(2+)</name>
        <dbReference type="ChEBI" id="CHEBI:18420"/>
    </cofactor>
</comment>
<gene>
    <name evidence="6" type="ORF">PHO31112_02641</name>
</gene>
<dbReference type="GO" id="GO:0019752">
    <property type="term" value="P:carboxylic acid metabolic process"/>
    <property type="evidence" value="ECO:0007669"/>
    <property type="project" value="UniProtKB-ARBA"/>
</dbReference>
<dbReference type="InterPro" id="IPR011234">
    <property type="entry name" value="Fumarylacetoacetase-like_C"/>
</dbReference>
<dbReference type="GO" id="GO:0016787">
    <property type="term" value="F:hydrolase activity"/>
    <property type="evidence" value="ECO:0007669"/>
    <property type="project" value="UniProtKB-KW"/>
</dbReference>
<keyword evidence="4" id="KW-0378">Hydrolase</keyword>
<keyword evidence="3" id="KW-0479">Metal-binding</keyword>
<accession>A0A5E4VHT4</accession>
<dbReference type="GO" id="GO:0016853">
    <property type="term" value="F:isomerase activity"/>
    <property type="evidence" value="ECO:0007669"/>
    <property type="project" value="UniProtKB-KW"/>
</dbReference>
<dbReference type="Pfam" id="PF01557">
    <property type="entry name" value="FAA_hydrolase"/>
    <property type="match status" value="1"/>
</dbReference>
<dbReference type="InterPro" id="IPR051121">
    <property type="entry name" value="FAH"/>
</dbReference>
<dbReference type="InterPro" id="IPR036663">
    <property type="entry name" value="Fumarylacetoacetase_C_sf"/>
</dbReference>
<reference evidence="6 7" key="1">
    <citation type="submission" date="2019-08" db="EMBL/GenBank/DDBJ databases">
        <authorList>
            <person name="Peeters C."/>
        </authorList>
    </citation>
    <scope>NUCLEOTIDE SEQUENCE [LARGE SCALE GENOMIC DNA]</scope>
    <source>
        <strain evidence="6 7">LMG 31112</strain>
    </source>
</reference>
<evidence type="ECO:0000256" key="4">
    <source>
        <dbReference type="ARBA" id="ARBA00022801"/>
    </source>
</evidence>
<evidence type="ECO:0000256" key="1">
    <source>
        <dbReference type="ARBA" id="ARBA00001946"/>
    </source>
</evidence>
<proteinExistence type="inferred from homology"/>
<dbReference type="PANTHER" id="PTHR42796:SF4">
    <property type="entry name" value="FUMARYLACETOACETATE HYDROLASE DOMAIN-CONTAINING PROTEIN 2A"/>
    <property type="match status" value="1"/>
</dbReference>
<evidence type="ECO:0000313" key="6">
    <source>
        <dbReference type="EMBL" id="VVE11383.1"/>
    </source>
</evidence>
<comment type="similarity">
    <text evidence="2">Belongs to the FAH family.</text>
</comment>
<keyword evidence="7" id="KW-1185">Reference proteome</keyword>
<evidence type="ECO:0000259" key="5">
    <source>
        <dbReference type="Pfam" id="PF01557"/>
    </source>
</evidence>
<feature type="domain" description="Fumarylacetoacetase-like C-terminal" evidence="5">
    <location>
        <begin position="75"/>
        <end position="279"/>
    </location>
</feature>
<organism evidence="6 7">
    <name type="scientific">Pandoraea horticolens</name>
    <dbReference type="NCBI Taxonomy" id="2508298"/>
    <lineage>
        <taxon>Bacteria</taxon>
        <taxon>Pseudomonadati</taxon>
        <taxon>Pseudomonadota</taxon>
        <taxon>Betaproteobacteria</taxon>
        <taxon>Burkholderiales</taxon>
        <taxon>Burkholderiaceae</taxon>
        <taxon>Pandoraea</taxon>
    </lineage>
</organism>
<dbReference type="SUPFAM" id="SSF56529">
    <property type="entry name" value="FAH"/>
    <property type="match status" value="1"/>
</dbReference>
<name>A0A5E4VHT4_9BURK</name>
<evidence type="ECO:0000256" key="3">
    <source>
        <dbReference type="ARBA" id="ARBA00022723"/>
    </source>
</evidence>
<dbReference type="FunFam" id="3.90.850.10:FF:000002">
    <property type="entry name" value="2-hydroxyhepta-2,4-diene-1,7-dioate isomerase"/>
    <property type="match status" value="1"/>
</dbReference>
<dbReference type="PANTHER" id="PTHR42796">
    <property type="entry name" value="FUMARYLACETOACETATE HYDROLASE DOMAIN-CONTAINING PROTEIN 2A-RELATED"/>
    <property type="match status" value="1"/>
</dbReference>
<dbReference type="RefSeq" id="WP_150620903.1">
    <property type="nucleotide sequence ID" value="NZ_CABPSM010000007.1"/>
</dbReference>
<dbReference type="GO" id="GO:0046872">
    <property type="term" value="F:metal ion binding"/>
    <property type="evidence" value="ECO:0007669"/>
    <property type="project" value="UniProtKB-KW"/>
</dbReference>
<keyword evidence="6" id="KW-0413">Isomerase</keyword>
<sequence>MKLASFQFKGHAIYGCVDGDQYLIPSAAFLERHPDLASVIRDGALKELRENAGSQGGRVAFADTIPLPVIPNPGKVICVGLNYKSHVAETKRADSEYPSLFLRFSDTLVADGAPVLRPAFSDRFDWEGELAFVIGKGGRHIPKAQAFEHIAGYACFNDVTVRDWQRHTHQFTPGKNFPDTGAFGPYLVTAEDVPDVGTLTLETRVNGNVMQRASVGDLIFDIPVLVEYISAFTPLSPGDVIATGTPGGVGDRREPPLYMKDGDVVEVEITGLGILRNQVGIAG</sequence>
<dbReference type="Proteomes" id="UP000343317">
    <property type="component" value="Unassembled WGS sequence"/>
</dbReference>
<protein>
    <submittedName>
        <fullName evidence="6">5-carboxymethyl-2-hydroxymuconate isomerase</fullName>
    </submittedName>
</protein>
<dbReference type="Gene3D" id="3.90.850.10">
    <property type="entry name" value="Fumarylacetoacetase-like, C-terminal domain"/>
    <property type="match status" value="1"/>
</dbReference>
<evidence type="ECO:0000256" key="2">
    <source>
        <dbReference type="ARBA" id="ARBA00010211"/>
    </source>
</evidence>
<evidence type="ECO:0000313" key="7">
    <source>
        <dbReference type="Proteomes" id="UP000343317"/>
    </source>
</evidence>
<dbReference type="EMBL" id="CABPSM010000007">
    <property type="protein sequence ID" value="VVE11383.1"/>
    <property type="molecule type" value="Genomic_DNA"/>
</dbReference>